<sequence>MFNGRLIRRTNNNDTRSHYDAAMSFCNQFDAKPFIPRTRADYQFYKEVRRILNTYQWLPANDRVQEGTLQWYTGEVASDISFWDWSQNKVMNSNSDADSDCLMYGGCGNPCVHLTGCNAHVSYPPICESILS</sequence>
<accession>A0AAV2PKK3</accession>
<evidence type="ECO:0000313" key="3">
    <source>
        <dbReference type="Proteomes" id="UP001497623"/>
    </source>
</evidence>
<feature type="domain" description="C-type lectin" evidence="1">
    <location>
        <begin position="17"/>
        <end position="128"/>
    </location>
</feature>
<evidence type="ECO:0000259" key="1">
    <source>
        <dbReference type="Pfam" id="PF00059"/>
    </source>
</evidence>
<dbReference type="Gene3D" id="3.10.100.10">
    <property type="entry name" value="Mannose-Binding Protein A, subunit A"/>
    <property type="match status" value="1"/>
</dbReference>
<dbReference type="Proteomes" id="UP001497623">
    <property type="component" value="Unassembled WGS sequence"/>
</dbReference>
<dbReference type="InterPro" id="IPR016186">
    <property type="entry name" value="C-type_lectin-like/link_sf"/>
</dbReference>
<comment type="caution">
    <text evidence="2">The sequence shown here is derived from an EMBL/GenBank/DDBJ whole genome shotgun (WGS) entry which is preliminary data.</text>
</comment>
<dbReference type="Pfam" id="PF00059">
    <property type="entry name" value="Lectin_C"/>
    <property type="match status" value="1"/>
</dbReference>
<proteinExistence type="predicted"/>
<organism evidence="2 3">
    <name type="scientific">Meganyctiphanes norvegica</name>
    <name type="common">Northern krill</name>
    <name type="synonym">Thysanopoda norvegica</name>
    <dbReference type="NCBI Taxonomy" id="48144"/>
    <lineage>
        <taxon>Eukaryota</taxon>
        <taxon>Metazoa</taxon>
        <taxon>Ecdysozoa</taxon>
        <taxon>Arthropoda</taxon>
        <taxon>Crustacea</taxon>
        <taxon>Multicrustacea</taxon>
        <taxon>Malacostraca</taxon>
        <taxon>Eumalacostraca</taxon>
        <taxon>Eucarida</taxon>
        <taxon>Euphausiacea</taxon>
        <taxon>Euphausiidae</taxon>
        <taxon>Meganyctiphanes</taxon>
    </lineage>
</organism>
<keyword evidence="3" id="KW-1185">Reference proteome</keyword>
<evidence type="ECO:0000313" key="2">
    <source>
        <dbReference type="EMBL" id="CAL4060040.1"/>
    </source>
</evidence>
<gene>
    <name evidence="2" type="ORF">MNOR_LOCUS1004</name>
</gene>
<dbReference type="SUPFAM" id="SSF56436">
    <property type="entry name" value="C-type lectin-like"/>
    <property type="match status" value="1"/>
</dbReference>
<dbReference type="InterPro" id="IPR001304">
    <property type="entry name" value="C-type_lectin-like"/>
</dbReference>
<dbReference type="CDD" id="cd00037">
    <property type="entry name" value="CLECT"/>
    <property type="match status" value="1"/>
</dbReference>
<reference evidence="2 3" key="1">
    <citation type="submission" date="2024-05" db="EMBL/GenBank/DDBJ databases">
        <authorList>
            <person name="Wallberg A."/>
        </authorList>
    </citation>
    <scope>NUCLEOTIDE SEQUENCE [LARGE SCALE GENOMIC DNA]</scope>
</reference>
<dbReference type="AlphaFoldDB" id="A0AAV2PKK3"/>
<name>A0AAV2PKK3_MEGNR</name>
<protein>
    <recommendedName>
        <fullName evidence="1">C-type lectin domain-containing protein</fullName>
    </recommendedName>
</protein>
<dbReference type="EMBL" id="CAXKWB010000251">
    <property type="protein sequence ID" value="CAL4060040.1"/>
    <property type="molecule type" value="Genomic_DNA"/>
</dbReference>
<dbReference type="InterPro" id="IPR016187">
    <property type="entry name" value="CTDL_fold"/>
</dbReference>